<dbReference type="GO" id="GO:0004618">
    <property type="term" value="F:phosphoglycerate kinase activity"/>
    <property type="evidence" value="ECO:0007669"/>
    <property type="project" value="UniProtKB-EC"/>
</dbReference>
<keyword evidence="6" id="KW-0067">ATP-binding</keyword>
<dbReference type="EC" id="2.7.2.3" evidence="2 7"/>
<dbReference type="GO" id="GO:0005829">
    <property type="term" value="C:cytosol"/>
    <property type="evidence" value="ECO:0007669"/>
    <property type="project" value="TreeGrafter"/>
</dbReference>
<dbReference type="GO" id="GO:0006096">
    <property type="term" value="P:glycolytic process"/>
    <property type="evidence" value="ECO:0007669"/>
    <property type="project" value="InterPro"/>
</dbReference>
<keyword evidence="5 7" id="KW-0418">Kinase</keyword>
<comment type="caution">
    <text evidence="8">The sequence shown here is derived from an EMBL/GenBank/DDBJ whole genome shotgun (WGS) entry which is preliminary data.</text>
</comment>
<evidence type="ECO:0000256" key="6">
    <source>
        <dbReference type="ARBA" id="ARBA00022840"/>
    </source>
</evidence>
<evidence type="ECO:0000313" key="8">
    <source>
        <dbReference type="EMBL" id="PIR43556.1"/>
    </source>
</evidence>
<dbReference type="Pfam" id="PF00162">
    <property type="entry name" value="PGK"/>
    <property type="match status" value="2"/>
</dbReference>
<evidence type="ECO:0000256" key="3">
    <source>
        <dbReference type="ARBA" id="ARBA00022679"/>
    </source>
</evidence>
<sequence length="343" mass="39297">MHKLNDIQNSHVFLRADMDVPLDKRKVEDDYRIKRCIETLVELISNGNKVAIFTKLGRPEKQDPDLSTKNILPTLRELLKKDILFIKNIYELELMHKTKEQIFLFENTRFFDWEENVDTKTSHKIATYFDYYVDEAFAMSHREETTNFIIPQKIGDIALGKNYVEEIDTLFKIRKGDFERPAYFILGGAKAETKIPMVSKLVSTFDKFLIGGKLVVESKKEFSNFKEKVVFGNLEKHGFDITDSATQDFINYIEKAKTVVWNGPTGMFELKEYKKSTEEIVKALEKTKALTIAGGGDTISAINKFGDIEKFSFVSTGGGAMFSYLAGNKTNIEKVEEIITNPK</sequence>
<dbReference type="GO" id="GO:0006094">
    <property type="term" value="P:gluconeogenesis"/>
    <property type="evidence" value="ECO:0007669"/>
    <property type="project" value="TreeGrafter"/>
</dbReference>
<name>A0A2H0RB17_UNCKA</name>
<dbReference type="GO" id="GO:0005524">
    <property type="term" value="F:ATP binding"/>
    <property type="evidence" value="ECO:0007669"/>
    <property type="project" value="UniProtKB-KW"/>
</dbReference>
<dbReference type="PRINTS" id="PR00477">
    <property type="entry name" value="PHGLYCKINASE"/>
</dbReference>
<reference evidence="8 9" key="1">
    <citation type="submission" date="2017-09" db="EMBL/GenBank/DDBJ databases">
        <title>Depth-based differentiation of microbial function through sediment-hosted aquifers and enrichment of novel symbionts in the deep terrestrial subsurface.</title>
        <authorList>
            <person name="Probst A.J."/>
            <person name="Ladd B."/>
            <person name="Jarett J.K."/>
            <person name="Geller-Mcgrath D.E."/>
            <person name="Sieber C.M."/>
            <person name="Emerson J.B."/>
            <person name="Anantharaman K."/>
            <person name="Thomas B.C."/>
            <person name="Malmstrom R."/>
            <person name="Stieglmeier M."/>
            <person name="Klingl A."/>
            <person name="Woyke T."/>
            <person name="Ryan C.M."/>
            <person name="Banfield J.F."/>
        </authorList>
    </citation>
    <scope>NUCLEOTIDE SEQUENCE [LARGE SCALE GENOMIC DNA]</scope>
    <source>
        <strain evidence="8">CG10_big_fil_rev_8_21_14_0_10_32_10</strain>
    </source>
</reference>
<dbReference type="InterPro" id="IPR036043">
    <property type="entry name" value="Phosphoglycerate_kinase_sf"/>
</dbReference>
<dbReference type="PANTHER" id="PTHR11406:SF23">
    <property type="entry name" value="PHOSPHOGLYCERATE KINASE 1, CHLOROPLASTIC-RELATED"/>
    <property type="match status" value="1"/>
</dbReference>
<dbReference type="Proteomes" id="UP000230214">
    <property type="component" value="Unassembled WGS sequence"/>
</dbReference>
<dbReference type="Gene3D" id="3.40.50.1260">
    <property type="entry name" value="Phosphoglycerate kinase, N-terminal domain"/>
    <property type="match status" value="3"/>
</dbReference>
<comment type="catalytic activity">
    <reaction evidence="1 7">
        <text>(2R)-3-phosphoglycerate + ATP = (2R)-3-phospho-glyceroyl phosphate + ADP</text>
        <dbReference type="Rhea" id="RHEA:14801"/>
        <dbReference type="ChEBI" id="CHEBI:30616"/>
        <dbReference type="ChEBI" id="CHEBI:57604"/>
        <dbReference type="ChEBI" id="CHEBI:58272"/>
        <dbReference type="ChEBI" id="CHEBI:456216"/>
        <dbReference type="EC" id="2.7.2.3"/>
    </reaction>
</comment>
<gene>
    <name evidence="8" type="ORF">COV24_01905</name>
</gene>
<dbReference type="SUPFAM" id="SSF53748">
    <property type="entry name" value="Phosphoglycerate kinase"/>
    <property type="match status" value="1"/>
</dbReference>
<protein>
    <recommendedName>
        <fullName evidence="2 7">Phosphoglycerate kinase</fullName>
        <ecNumber evidence="2 7">2.7.2.3</ecNumber>
    </recommendedName>
</protein>
<evidence type="ECO:0000256" key="7">
    <source>
        <dbReference type="RuleBase" id="RU000532"/>
    </source>
</evidence>
<evidence type="ECO:0000256" key="1">
    <source>
        <dbReference type="ARBA" id="ARBA00000642"/>
    </source>
</evidence>
<dbReference type="InterPro" id="IPR001576">
    <property type="entry name" value="Phosphoglycerate_kinase"/>
</dbReference>
<proteinExistence type="inferred from homology"/>
<dbReference type="InterPro" id="IPR015824">
    <property type="entry name" value="Phosphoglycerate_kinase_N"/>
</dbReference>
<evidence type="ECO:0000313" key="9">
    <source>
        <dbReference type="Proteomes" id="UP000230214"/>
    </source>
</evidence>
<dbReference type="GO" id="GO:0043531">
    <property type="term" value="F:ADP binding"/>
    <property type="evidence" value="ECO:0007669"/>
    <property type="project" value="TreeGrafter"/>
</dbReference>
<evidence type="ECO:0000256" key="2">
    <source>
        <dbReference type="ARBA" id="ARBA00013061"/>
    </source>
</evidence>
<evidence type="ECO:0000256" key="4">
    <source>
        <dbReference type="ARBA" id="ARBA00022741"/>
    </source>
</evidence>
<organism evidence="8 9">
    <name type="scientific">candidate division WWE3 bacterium CG10_big_fil_rev_8_21_14_0_10_32_10</name>
    <dbReference type="NCBI Taxonomy" id="1975090"/>
    <lineage>
        <taxon>Bacteria</taxon>
        <taxon>Katanobacteria</taxon>
    </lineage>
</organism>
<evidence type="ECO:0000256" key="5">
    <source>
        <dbReference type="ARBA" id="ARBA00022777"/>
    </source>
</evidence>
<dbReference type="EMBL" id="PCXU01000018">
    <property type="protein sequence ID" value="PIR43556.1"/>
    <property type="molecule type" value="Genomic_DNA"/>
</dbReference>
<keyword evidence="3 7" id="KW-0808">Transferase</keyword>
<dbReference type="AlphaFoldDB" id="A0A2H0RB17"/>
<accession>A0A2H0RB17</accession>
<comment type="similarity">
    <text evidence="7">Belongs to the phosphoglycerate kinase family.</text>
</comment>
<keyword evidence="4" id="KW-0547">Nucleotide-binding</keyword>
<dbReference type="PANTHER" id="PTHR11406">
    <property type="entry name" value="PHOSPHOGLYCERATE KINASE"/>
    <property type="match status" value="1"/>
</dbReference>